<dbReference type="Gramene" id="AUR62003435-RA">
    <property type="protein sequence ID" value="AUR62003435-RA:cds"/>
    <property type="gene ID" value="AUR62003435"/>
</dbReference>
<dbReference type="Pfam" id="PF00462">
    <property type="entry name" value="Glutaredoxin"/>
    <property type="match status" value="1"/>
</dbReference>
<dbReference type="PANTHER" id="PTHR46361">
    <property type="entry name" value="ELECTRON CARRIER/ PROTEIN DISULFIDE OXIDOREDUCTASE"/>
    <property type="match status" value="1"/>
</dbReference>
<feature type="domain" description="DEP" evidence="2">
    <location>
        <begin position="254"/>
        <end position="327"/>
    </location>
</feature>
<dbReference type="SMART" id="SM00049">
    <property type="entry name" value="DEP"/>
    <property type="match status" value="1"/>
</dbReference>
<dbReference type="Gene3D" id="3.40.30.10">
    <property type="entry name" value="Glutaredoxin"/>
    <property type="match status" value="1"/>
</dbReference>
<feature type="region of interest" description="Disordered" evidence="1">
    <location>
        <begin position="1"/>
        <end position="37"/>
    </location>
</feature>
<evidence type="ECO:0000259" key="2">
    <source>
        <dbReference type="PROSITE" id="PS50186"/>
    </source>
</evidence>
<feature type="compositionally biased region" description="Polar residues" evidence="1">
    <location>
        <begin position="1"/>
        <end position="13"/>
    </location>
</feature>
<dbReference type="EnsemblPlants" id="AUR62003435-RA">
    <property type="protein sequence ID" value="AUR62003435-RA:cds"/>
    <property type="gene ID" value="AUR62003435"/>
</dbReference>
<dbReference type="CDD" id="cd04371">
    <property type="entry name" value="DEP"/>
    <property type="match status" value="1"/>
</dbReference>
<dbReference type="InterPro" id="IPR002109">
    <property type="entry name" value="Glutaredoxin"/>
</dbReference>
<proteinExistence type="predicted"/>
<gene>
    <name evidence="3" type="primary">LOC110681838</name>
</gene>
<evidence type="ECO:0000256" key="1">
    <source>
        <dbReference type="SAM" id="MobiDB-lite"/>
    </source>
</evidence>
<dbReference type="OMA" id="MPLAPPH"/>
<name>A0A803KWM7_CHEQI</name>
<dbReference type="RefSeq" id="XP_021713662.1">
    <property type="nucleotide sequence ID" value="XM_021857970.1"/>
</dbReference>
<dbReference type="PANTHER" id="PTHR46361:SF1">
    <property type="entry name" value="F26K24.21 PROTEIN"/>
    <property type="match status" value="1"/>
</dbReference>
<dbReference type="OrthoDB" id="418495at2759"/>
<reference evidence="3" key="1">
    <citation type="journal article" date="2017" name="Nature">
        <title>The genome of Chenopodium quinoa.</title>
        <authorList>
            <person name="Jarvis D.E."/>
            <person name="Ho Y.S."/>
            <person name="Lightfoot D.J."/>
            <person name="Schmoeckel S.M."/>
            <person name="Li B."/>
            <person name="Borm T.J.A."/>
            <person name="Ohyanagi H."/>
            <person name="Mineta K."/>
            <person name="Michell C.T."/>
            <person name="Saber N."/>
            <person name="Kharbatia N.M."/>
            <person name="Rupper R.R."/>
            <person name="Sharp A.R."/>
            <person name="Dally N."/>
            <person name="Boughton B.A."/>
            <person name="Woo Y.H."/>
            <person name="Gao G."/>
            <person name="Schijlen E.G.W.M."/>
            <person name="Guo X."/>
            <person name="Momin A.A."/>
            <person name="Negrao S."/>
            <person name="Al-Babili S."/>
            <person name="Gehring C."/>
            <person name="Roessner U."/>
            <person name="Jung C."/>
            <person name="Murphy K."/>
            <person name="Arold S.T."/>
            <person name="Gojobori T."/>
            <person name="van der Linden C.G."/>
            <person name="van Loo E.N."/>
            <person name="Jellen E.N."/>
            <person name="Maughan P.J."/>
            <person name="Tester M."/>
        </authorList>
    </citation>
    <scope>NUCLEOTIDE SEQUENCE [LARGE SCALE GENOMIC DNA]</scope>
    <source>
        <strain evidence="3">cv. PI 614886</strain>
    </source>
</reference>
<accession>A0A803KWM7</accession>
<keyword evidence="4" id="KW-1185">Reference proteome</keyword>
<dbReference type="InterPro" id="IPR036249">
    <property type="entry name" value="Thioredoxin-like_sf"/>
</dbReference>
<dbReference type="InterPro" id="IPR036390">
    <property type="entry name" value="WH_DNA-bd_sf"/>
</dbReference>
<dbReference type="AlphaFoldDB" id="A0A803KWM7"/>
<dbReference type="KEGG" id="cqi:110681838"/>
<reference evidence="3" key="2">
    <citation type="submission" date="2021-03" db="UniProtKB">
        <authorList>
            <consortium name="EnsemblPlants"/>
        </authorList>
    </citation>
    <scope>IDENTIFICATION</scope>
</reference>
<dbReference type="PROSITE" id="PS51354">
    <property type="entry name" value="GLUTAREDOXIN_2"/>
    <property type="match status" value="1"/>
</dbReference>
<dbReference type="InterPro" id="IPR006869">
    <property type="entry name" value="DUF547"/>
</dbReference>
<dbReference type="GeneID" id="110681838"/>
<dbReference type="InterPro" id="IPR000591">
    <property type="entry name" value="DEP_dom"/>
</dbReference>
<dbReference type="Pfam" id="PF04784">
    <property type="entry name" value="DUF547"/>
    <property type="match status" value="1"/>
</dbReference>
<dbReference type="SMR" id="A0A803KWM7"/>
<organism evidence="3 4">
    <name type="scientific">Chenopodium quinoa</name>
    <name type="common">Quinoa</name>
    <dbReference type="NCBI Taxonomy" id="63459"/>
    <lineage>
        <taxon>Eukaryota</taxon>
        <taxon>Viridiplantae</taxon>
        <taxon>Streptophyta</taxon>
        <taxon>Embryophyta</taxon>
        <taxon>Tracheophyta</taxon>
        <taxon>Spermatophyta</taxon>
        <taxon>Magnoliopsida</taxon>
        <taxon>eudicotyledons</taxon>
        <taxon>Gunneridae</taxon>
        <taxon>Pentapetalae</taxon>
        <taxon>Caryophyllales</taxon>
        <taxon>Chenopodiaceae</taxon>
        <taxon>Chenopodioideae</taxon>
        <taxon>Atripliceae</taxon>
        <taxon>Chenopodium</taxon>
    </lineage>
</organism>
<dbReference type="Gene3D" id="1.10.10.10">
    <property type="entry name" value="Winged helix-like DNA-binding domain superfamily/Winged helix DNA-binding domain"/>
    <property type="match status" value="1"/>
</dbReference>
<dbReference type="GO" id="GO:0035556">
    <property type="term" value="P:intracellular signal transduction"/>
    <property type="evidence" value="ECO:0007669"/>
    <property type="project" value="InterPro"/>
</dbReference>
<dbReference type="SUPFAM" id="SSF52833">
    <property type="entry name" value="Thioredoxin-like"/>
    <property type="match status" value="1"/>
</dbReference>
<evidence type="ECO:0000313" key="4">
    <source>
        <dbReference type="Proteomes" id="UP000596660"/>
    </source>
</evidence>
<evidence type="ECO:0000313" key="3">
    <source>
        <dbReference type="EnsemblPlants" id="AUR62003435-RA:cds"/>
    </source>
</evidence>
<dbReference type="InterPro" id="IPR036388">
    <property type="entry name" value="WH-like_DNA-bd_sf"/>
</dbReference>
<dbReference type="Proteomes" id="UP000596660">
    <property type="component" value="Unplaced"/>
</dbReference>
<dbReference type="Pfam" id="PF00610">
    <property type="entry name" value="DEP"/>
    <property type="match status" value="1"/>
</dbReference>
<sequence length="602" mass="68001">MGHETLSNSSENVPETAEYKIPATENSGKTSPENERNGVFYPLENLPRPEAPPGLNGDVLKKPSLENNFTVDVPAIGKYLLETKNSLSAAISRRLSFEDDVKGGGGVTEFYMSGIQVVVRTKQVDEETSELANLKGRVTFYSKSNCRDSGAVRKMLREKGLKYVEINIDVYPAREKELIDRTGGSVVPQIFFNEKLIGGLVALNSLRNSGLLDQRAKELLGSECPDDAPGPPVYGFDEPEEERTDEMGEIVKLLRLRLPIQDRLIRMRLVKNCFTGTELVDVIVHHLGTSRTEAIGIAKEIVRKHFIHHVSRGNYFEDGNEVYRFLEHEQFIPKCFNFRGSLDDREPESAFRIGQRLMKIMSAILESYASEDRHHLDYLAISNSEEFRRYLTMARSLQRVDLTALSTDEKLAFFLNLYNAMVIHAMIRRGYPEGMIERKSFVTDFQYLVGGSSYSLNAIRNGILRSNHRAPYALTKPFSAGDDRLQIALPMVNPLIHFGLCDGSKSSPSVRFFSPQSVYAELRAAAREFFSRNPIEVDLSKRTVCLPCILKWYSVDFGNGKDIFKWILSYLDAEKAGLLSHLLDDGGVINIIYKNYDWSMNS</sequence>
<dbReference type="PROSITE" id="PS50186">
    <property type="entry name" value="DEP"/>
    <property type="match status" value="1"/>
</dbReference>
<protein>
    <recommendedName>
        <fullName evidence="2">DEP domain-containing protein</fullName>
    </recommendedName>
</protein>
<dbReference type="SUPFAM" id="SSF46785">
    <property type="entry name" value="Winged helix' DNA-binding domain"/>
    <property type="match status" value="1"/>
</dbReference>